<proteinExistence type="predicted"/>
<dbReference type="STRING" id="155417.A0A4Q4SUD6"/>
<dbReference type="Proteomes" id="UP000293360">
    <property type="component" value="Unassembled WGS sequence"/>
</dbReference>
<feature type="chain" id="PRO_5020803601" evidence="2">
    <location>
        <begin position="19"/>
        <end position="198"/>
    </location>
</feature>
<evidence type="ECO:0000256" key="2">
    <source>
        <dbReference type="SAM" id="SignalP"/>
    </source>
</evidence>
<keyword evidence="2" id="KW-0732">Signal</keyword>
<dbReference type="EMBL" id="QJNU01001586">
    <property type="protein sequence ID" value="RYO74424.1"/>
    <property type="molecule type" value="Genomic_DNA"/>
</dbReference>
<evidence type="ECO:0000313" key="4">
    <source>
        <dbReference type="Proteomes" id="UP000293360"/>
    </source>
</evidence>
<feature type="signal peptide" evidence="2">
    <location>
        <begin position="1"/>
        <end position="18"/>
    </location>
</feature>
<gene>
    <name evidence="3" type="ORF">DL764_010827</name>
</gene>
<reference evidence="3 4" key="1">
    <citation type="submission" date="2018-06" db="EMBL/GenBank/DDBJ databases">
        <title>Complete Genomes of Monosporascus.</title>
        <authorList>
            <person name="Robinson A.J."/>
            <person name="Natvig D.O."/>
        </authorList>
    </citation>
    <scope>NUCLEOTIDE SEQUENCE [LARGE SCALE GENOMIC DNA]</scope>
    <source>
        <strain evidence="3 4">CBS 110550</strain>
    </source>
</reference>
<sequence>MQFLKVVVFGAMATVGMADLEADELVSTICSCATVMETATPITGLPTDPGIIPPTLPSTVTSGVPIPTIGTSTLVVSISTPSTTVGVPGTSSGYGNTDTGSGSVVVPTETGASDTATGTPTGTGTATGTETGSSVTTGPSTTTHSHTPTPTASGSGTVTEPSTSEAPSTSQAAAALPTGSFGFTCLWGGAALVAMVNI</sequence>
<feature type="region of interest" description="Disordered" evidence="1">
    <location>
        <begin position="82"/>
        <end position="171"/>
    </location>
</feature>
<evidence type="ECO:0000313" key="3">
    <source>
        <dbReference type="EMBL" id="RYO74424.1"/>
    </source>
</evidence>
<protein>
    <submittedName>
        <fullName evidence="3">Uncharacterized protein</fullName>
    </submittedName>
</protein>
<name>A0A4Q4SUD6_9PEZI</name>
<feature type="compositionally biased region" description="Polar residues" evidence="1">
    <location>
        <begin position="82"/>
        <end position="102"/>
    </location>
</feature>
<evidence type="ECO:0000256" key="1">
    <source>
        <dbReference type="SAM" id="MobiDB-lite"/>
    </source>
</evidence>
<comment type="caution">
    <text evidence="3">The sequence shown here is derived from an EMBL/GenBank/DDBJ whole genome shotgun (WGS) entry which is preliminary data.</text>
</comment>
<dbReference type="OrthoDB" id="4769717at2759"/>
<keyword evidence="4" id="KW-1185">Reference proteome</keyword>
<dbReference type="AlphaFoldDB" id="A0A4Q4SUD6"/>
<feature type="compositionally biased region" description="Low complexity" evidence="1">
    <location>
        <begin position="110"/>
        <end position="171"/>
    </location>
</feature>
<accession>A0A4Q4SUD6</accession>
<organism evidence="3 4">
    <name type="scientific">Monosporascus ibericus</name>
    <dbReference type="NCBI Taxonomy" id="155417"/>
    <lineage>
        <taxon>Eukaryota</taxon>
        <taxon>Fungi</taxon>
        <taxon>Dikarya</taxon>
        <taxon>Ascomycota</taxon>
        <taxon>Pezizomycotina</taxon>
        <taxon>Sordariomycetes</taxon>
        <taxon>Xylariomycetidae</taxon>
        <taxon>Xylariales</taxon>
        <taxon>Xylariales incertae sedis</taxon>
        <taxon>Monosporascus</taxon>
    </lineage>
</organism>